<dbReference type="GO" id="GO:0016787">
    <property type="term" value="F:hydrolase activity"/>
    <property type="evidence" value="ECO:0007669"/>
    <property type="project" value="UniProtKB-KW"/>
</dbReference>
<dbReference type="InterPro" id="IPR015797">
    <property type="entry name" value="NUDIX_hydrolase-like_dom_sf"/>
</dbReference>
<dbReference type="InterPro" id="IPR000086">
    <property type="entry name" value="NUDIX_hydrolase_dom"/>
</dbReference>
<evidence type="ECO:0000256" key="1">
    <source>
        <dbReference type="ARBA" id="ARBA00001946"/>
    </source>
</evidence>
<dbReference type="PROSITE" id="PS51462">
    <property type="entry name" value="NUDIX"/>
    <property type="match status" value="1"/>
</dbReference>
<feature type="domain" description="Nudix hydrolase" evidence="3">
    <location>
        <begin position="1"/>
        <end position="126"/>
    </location>
</feature>
<dbReference type="Pfam" id="PF00293">
    <property type="entry name" value="NUDIX"/>
    <property type="match status" value="1"/>
</dbReference>
<comment type="caution">
    <text evidence="4">The sequence shown here is derived from an EMBL/GenBank/DDBJ whole genome shotgun (WGS) entry which is preliminary data.</text>
</comment>
<dbReference type="SUPFAM" id="SSF55811">
    <property type="entry name" value="Nudix"/>
    <property type="match status" value="1"/>
</dbReference>
<keyword evidence="2" id="KW-0378">Hydrolase</keyword>
<dbReference type="PANTHER" id="PTHR43046">
    <property type="entry name" value="GDP-MANNOSE MANNOSYL HYDROLASE"/>
    <property type="match status" value="1"/>
</dbReference>
<dbReference type="InterPro" id="IPR020476">
    <property type="entry name" value="Nudix_hydrolase"/>
</dbReference>
<dbReference type="AlphaFoldDB" id="A0A366E6R8"/>
<keyword evidence="5" id="KW-1185">Reference proteome</keyword>
<evidence type="ECO:0000313" key="4">
    <source>
        <dbReference type="EMBL" id="RBO98007.1"/>
    </source>
</evidence>
<dbReference type="Gene3D" id="3.90.79.10">
    <property type="entry name" value="Nucleoside Triphosphate Pyrophosphohydrolase"/>
    <property type="match status" value="1"/>
</dbReference>
<sequence>MQRVTNCILRHDNHILLLKKPSKGWYAMPGGKMEQGENIKESVIREFHEETGLHLINPEVRGIFTMLRREAGIIESEWMMYTFLCHDFKGELIPQSNEGELEWVPVEDIANLPTAPSDKFIHQHILFQNDILYGTFEYQPDYQLTHYAFA</sequence>
<dbReference type="OrthoDB" id="9800186at2"/>
<dbReference type="STRING" id="200904.GCA_900168775_00846"/>
<name>A0A366E6R8_9BACI</name>
<evidence type="ECO:0000259" key="3">
    <source>
        <dbReference type="PROSITE" id="PS51462"/>
    </source>
</evidence>
<gene>
    <name evidence="4" type="ORF">DES48_10626</name>
</gene>
<organism evidence="4 5">
    <name type="scientific">Paraliobacillus ryukyuensis</name>
    <dbReference type="NCBI Taxonomy" id="200904"/>
    <lineage>
        <taxon>Bacteria</taxon>
        <taxon>Bacillati</taxon>
        <taxon>Bacillota</taxon>
        <taxon>Bacilli</taxon>
        <taxon>Bacillales</taxon>
        <taxon>Bacillaceae</taxon>
        <taxon>Paraliobacillus</taxon>
    </lineage>
</organism>
<proteinExistence type="predicted"/>
<dbReference type="CDD" id="cd18875">
    <property type="entry name" value="NUDIX_Hydrolase"/>
    <property type="match status" value="1"/>
</dbReference>
<protein>
    <submittedName>
        <fullName evidence="4">8-oxo-dGTP diphosphatase</fullName>
    </submittedName>
</protein>
<comment type="cofactor">
    <cofactor evidence="1">
        <name>Mg(2+)</name>
        <dbReference type="ChEBI" id="CHEBI:18420"/>
    </cofactor>
</comment>
<dbReference type="PANTHER" id="PTHR43046:SF2">
    <property type="entry name" value="8-OXO-DGTP DIPHOSPHATASE-RELATED"/>
    <property type="match status" value="1"/>
</dbReference>
<evidence type="ECO:0000256" key="2">
    <source>
        <dbReference type="ARBA" id="ARBA00022801"/>
    </source>
</evidence>
<dbReference type="EMBL" id="QNRI01000006">
    <property type="protein sequence ID" value="RBO98007.1"/>
    <property type="molecule type" value="Genomic_DNA"/>
</dbReference>
<dbReference type="PRINTS" id="PR00502">
    <property type="entry name" value="NUDIXFAMILY"/>
</dbReference>
<accession>A0A366E6R8</accession>
<reference evidence="4 5" key="1">
    <citation type="submission" date="2018-06" db="EMBL/GenBank/DDBJ databases">
        <title>Genomic Encyclopedia of Type Strains, Phase IV (KMG-IV): sequencing the most valuable type-strain genomes for metagenomic binning, comparative biology and taxonomic classification.</title>
        <authorList>
            <person name="Goeker M."/>
        </authorList>
    </citation>
    <scope>NUCLEOTIDE SEQUENCE [LARGE SCALE GENOMIC DNA]</scope>
    <source>
        <strain evidence="4 5">DSM 15140</strain>
    </source>
</reference>
<dbReference type="Proteomes" id="UP000252254">
    <property type="component" value="Unassembled WGS sequence"/>
</dbReference>
<evidence type="ECO:0000313" key="5">
    <source>
        <dbReference type="Proteomes" id="UP000252254"/>
    </source>
</evidence>